<accession>Q2KW73</accession>
<evidence type="ECO:0000256" key="1">
    <source>
        <dbReference type="ARBA" id="ARBA00007673"/>
    </source>
</evidence>
<dbReference type="STRING" id="360910.BAV2733"/>
<dbReference type="PANTHER" id="PTHR43709">
    <property type="entry name" value="ACONITATE ISOMERASE-RELATED"/>
    <property type="match status" value="1"/>
</dbReference>
<organism evidence="3 4">
    <name type="scientific">Bordetella avium (strain 197N)</name>
    <dbReference type="NCBI Taxonomy" id="360910"/>
    <lineage>
        <taxon>Bacteria</taxon>
        <taxon>Pseudomonadati</taxon>
        <taxon>Pseudomonadota</taxon>
        <taxon>Betaproteobacteria</taxon>
        <taxon>Burkholderiales</taxon>
        <taxon>Alcaligenaceae</taxon>
        <taxon>Bordetella</taxon>
    </lineage>
</organism>
<evidence type="ECO:0000313" key="3">
    <source>
        <dbReference type="EMBL" id="CAJ50344.1"/>
    </source>
</evidence>
<gene>
    <name evidence="3" type="ordered locus">BAV2733</name>
</gene>
<evidence type="ECO:0008006" key="5">
    <source>
        <dbReference type="Google" id="ProtNLM"/>
    </source>
</evidence>
<dbReference type="NCBIfam" id="TIGR02334">
    <property type="entry name" value="prpF"/>
    <property type="match status" value="1"/>
</dbReference>
<name>Q2KW73_BORA1</name>
<dbReference type="InterPro" id="IPR007400">
    <property type="entry name" value="PrpF-like"/>
</dbReference>
<dbReference type="KEGG" id="bav:BAV2733"/>
<dbReference type="Gene3D" id="3.10.310.10">
    <property type="entry name" value="Diaminopimelate Epimerase, Chain A, domain 1"/>
    <property type="match status" value="2"/>
</dbReference>
<dbReference type="Pfam" id="PF04303">
    <property type="entry name" value="PrpF"/>
    <property type="match status" value="1"/>
</dbReference>
<dbReference type="FunFam" id="3.10.310.10:FF:000018">
    <property type="entry name" value="2-methylaconitate cis-trans isomerase"/>
    <property type="match status" value="1"/>
</dbReference>
<dbReference type="OrthoDB" id="9779763at2"/>
<dbReference type="InterPro" id="IPR012709">
    <property type="entry name" value="PrpF"/>
</dbReference>
<proteinExistence type="inferred from homology"/>
<evidence type="ECO:0000256" key="2">
    <source>
        <dbReference type="ARBA" id="ARBA00023235"/>
    </source>
</evidence>
<protein>
    <recommendedName>
        <fullName evidence="5">Methylitaconate Delta-isomerase</fullName>
    </recommendedName>
</protein>
<keyword evidence="4" id="KW-1185">Reference proteome</keyword>
<dbReference type="PANTHER" id="PTHR43709:SF2">
    <property type="entry name" value="DUF453 DOMAIN PROTEIN (AFU_ORTHOLOGUE AFUA_6G00360)"/>
    <property type="match status" value="1"/>
</dbReference>
<dbReference type="Proteomes" id="UP000001977">
    <property type="component" value="Chromosome"/>
</dbReference>
<dbReference type="GO" id="GO:0016853">
    <property type="term" value="F:isomerase activity"/>
    <property type="evidence" value="ECO:0007669"/>
    <property type="project" value="UniProtKB-KW"/>
</dbReference>
<comment type="similarity">
    <text evidence="1">Belongs to the PrpF family.</text>
</comment>
<dbReference type="eggNOG" id="COG2828">
    <property type="taxonomic scope" value="Bacteria"/>
</dbReference>
<dbReference type="HOGENOM" id="CLU_026443_2_0_4"/>
<dbReference type="RefSeq" id="WP_012418375.1">
    <property type="nucleotide sequence ID" value="NC_010645.1"/>
</dbReference>
<dbReference type="AlphaFoldDB" id="Q2KW73"/>
<sequence length="392" mass="40967">MAYAPQTRIPATYMRGGTSKGVFFKLDDLPEAARAPGPARDALLLRVIGSPDPYGKQIDGMGGATSSTSKTVILSKSSRPDHDVDYLFGQVSIDRPFVDWSGNCGNLSAAVGPFAIRNGLVDKLPANGVAVVRIWQANIGKTIIAHVPMSDGEVQETGDFELDGVTFPAAEIVLEFMNPAEDGDGGSMFPTGNVIDELDVPGVGRFKATLINSGIPTIFLEAEALGYQGTELQDDINGDAAALARFETLRAYGALKMGLINTLEEAASRQHTPKVAFVAPARSYTASSGKPIAASDVDVLVRALSMGKLHHAMMGTASVAIATAAAVPGTLVNLAAGGGERDSLCFGHPSGTLRVGAKAEAVKGEWTVTKAIMSRSARVLMDGAVHVPRNAF</sequence>
<dbReference type="EMBL" id="AM167904">
    <property type="protein sequence ID" value="CAJ50344.1"/>
    <property type="molecule type" value="Genomic_DNA"/>
</dbReference>
<dbReference type="GO" id="GO:0019629">
    <property type="term" value="P:propionate catabolic process, 2-methylcitrate cycle"/>
    <property type="evidence" value="ECO:0007669"/>
    <property type="project" value="InterPro"/>
</dbReference>
<evidence type="ECO:0000313" key="4">
    <source>
        <dbReference type="Proteomes" id="UP000001977"/>
    </source>
</evidence>
<dbReference type="SUPFAM" id="SSF54506">
    <property type="entry name" value="Diaminopimelate epimerase-like"/>
    <property type="match status" value="2"/>
</dbReference>
<reference evidence="3 4" key="1">
    <citation type="journal article" date="2006" name="J. Bacteriol.">
        <title>Comparison of the genome sequence of the poultry pathogen Bordetella avium with those of B. bronchiseptica, B. pertussis, and B. parapertussis reveals extensive diversity in surface structures associated with host interaction.</title>
        <authorList>
            <person name="Sebaihia M."/>
            <person name="Preston A."/>
            <person name="Maskell D.J."/>
            <person name="Kuzmiak H."/>
            <person name="Connell T.D."/>
            <person name="King N.D."/>
            <person name="Orndorff P.E."/>
            <person name="Miyamoto D.M."/>
            <person name="Thomson N.R."/>
            <person name="Harris D."/>
            <person name="Goble A."/>
            <person name="Lord A."/>
            <person name="Murphy L."/>
            <person name="Quail M.A."/>
            <person name="Rutter S."/>
            <person name="Squares R."/>
            <person name="Squares S."/>
            <person name="Woodward J."/>
            <person name="Parkhill J."/>
            <person name="Temple L.M."/>
        </authorList>
    </citation>
    <scope>NUCLEOTIDE SEQUENCE [LARGE SCALE GENOMIC DNA]</scope>
    <source>
        <strain evidence="3 4">197N</strain>
    </source>
</reference>
<keyword evidence="2" id="KW-0413">Isomerase</keyword>
<dbReference type="GeneID" id="92934082"/>